<reference evidence="12" key="1">
    <citation type="submission" date="2020-07" db="EMBL/GenBank/DDBJ databases">
        <title>Huge and variable diversity of episymbiotic CPR bacteria and DPANN archaea in groundwater ecosystems.</title>
        <authorList>
            <person name="He C.Y."/>
            <person name="Keren R."/>
            <person name="Whittaker M."/>
            <person name="Farag I.F."/>
            <person name="Doudna J."/>
            <person name="Cate J.H.D."/>
            <person name="Banfield J.F."/>
        </authorList>
    </citation>
    <scope>NUCLEOTIDE SEQUENCE</scope>
    <source>
        <strain evidence="12">NC_groundwater_763_Ag_S-0.2um_68_21</strain>
    </source>
</reference>
<dbReference type="SMART" id="SM00434">
    <property type="entry name" value="TOP4c"/>
    <property type="match status" value="1"/>
</dbReference>
<proteinExistence type="inferred from homology"/>
<evidence type="ECO:0000256" key="10">
    <source>
        <dbReference type="PROSITE-ProRule" id="PRU01384"/>
    </source>
</evidence>
<dbReference type="GO" id="GO:0005694">
    <property type="term" value="C:chromosome"/>
    <property type="evidence" value="ECO:0007669"/>
    <property type="project" value="InterPro"/>
</dbReference>
<dbReference type="NCBIfam" id="TIGR01063">
    <property type="entry name" value="gyrA"/>
    <property type="match status" value="1"/>
</dbReference>
<evidence type="ECO:0000313" key="12">
    <source>
        <dbReference type="EMBL" id="MBI3127734.1"/>
    </source>
</evidence>
<dbReference type="Gene3D" id="3.90.199.10">
    <property type="entry name" value="Topoisomerase II, domain 5"/>
    <property type="match status" value="1"/>
</dbReference>
<dbReference type="GO" id="GO:0005524">
    <property type="term" value="F:ATP binding"/>
    <property type="evidence" value="ECO:0007669"/>
    <property type="project" value="UniProtKB-UniRule"/>
</dbReference>
<comment type="function">
    <text evidence="9">A type II topoisomerase that negatively supercoils closed circular double-stranded (ds) DNA in an ATP-dependent manner to modulate DNA topology and maintain chromosomes in an underwound state. Negative supercoiling favors strand separation, and DNA replication, transcription, recombination and repair, all of which involve strand separation. Also able to catalyze the interconversion of other topological isomers of dsDNA rings, including catenanes and knotted rings. Type II topoisomerases break and join 2 DNA strands simultaneously in an ATP-dependent manner.</text>
</comment>
<feature type="short sequence motif" description="GyrA-box" evidence="9">
    <location>
        <begin position="523"/>
        <end position="529"/>
    </location>
</feature>
<keyword evidence="8 9" id="KW-0413">Isomerase</keyword>
<dbReference type="NCBIfam" id="NF004044">
    <property type="entry name" value="PRK05561.1"/>
    <property type="match status" value="1"/>
</dbReference>
<keyword evidence="5 9" id="KW-0067">ATP-binding</keyword>
<dbReference type="NCBIfam" id="NF004043">
    <property type="entry name" value="PRK05560.1"/>
    <property type="match status" value="1"/>
</dbReference>
<dbReference type="PANTHER" id="PTHR43493:SF5">
    <property type="entry name" value="DNA GYRASE SUBUNIT A, CHLOROPLASTIC_MITOCHONDRIAL"/>
    <property type="match status" value="1"/>
</dbReference>
<dbReference type="GO" id="GO:0006265">
    <property type="term" value="P:DNA topological change"/>
    <property type="evidence" value="ECO:0007669"/>
    <property type="project" value="UniProtKB-UniRule"/>
</dbReference>
<dbReference type="CDD" id="cd00187">
    <property type="entry name" value="TOP4c"/>
    <property type="match status" value="1"/>
</dbReference>
<evidence type="ECO:0000256" key="3">
    <source>
        <dbReference type="ARBA" id="ARBA00022490"/>
    </source>
</evidence>
<comment type="catalytic activity">
    <reaction evidence="1 9 10">
        <text>ATP-dependent breakage, passage and rejoining of double-stranded DNA.</text>
        <dbReference type="EC" id="5.6.2.2"/>
    </reaction>
</comment>
<feature type="active site" description="O-(5'-phospho-DNA)-tyrosine intermediate" evidence="9 10">
    <location>
        <position position="119"/>
    </location>
</feature>
<dbReference type="FunFam" id="3.30.1360.40:FF:000002">
    <property type="entry name" value="DNA gyrase subunit A"/>
    <property type="match status" value="1"/>
</dbReference>
<dbReference type="GO" id="GO:0003677">
    <property type="term" value="F:DNA binding"/>
    <property type="evidence" value="ECO:0007669"/>
    <property type="project" value="UniProtKB-UniRule"/>
</dbReference>
<keyword evidence="7 9" id="KW-0238">DNA-binding</keyword>
<dbReference type="Proteomes" id="UP000782312">
    <property type="component" value="Unassembled WGS sequence"/>
</dbReference>
<keyword evidence="6 9" id="KW-0799">Topoisomerase</keyword>
<dbReference type="PANTHER" id="PTHR43493">
    <property type="entry name" value="DNA GYRASE/TOPOISOMERASE SUBUNIT A"/>
    <property type="match status" value="1"/>
</dbReference>
<evidence type="ECO:0000259" key="11">
    <source>
        <dbReference type="PROSITE" id="PS52040"/>
    </source>
</evidence>
<evidence type="ECO:0000313" key="13">
    <source>
        <dbReference type="Proteomes" id="UP000782312"/>
    </source>
</evidence>
<dbReference type="FunFam" id="1.10.268.10:FF:000001">
    <property type="entry name" value="DNA gyrase subunit A"/>
    <property type="match status" value="1"/>
</dbReference>
<name>A0A932MLZ8_UNCTE</name>
<dbReference type="InterPro" id="IPR050220">
    <property type="entry name" value="Type_II_DNA_Topoisomerases"/>
</dbReference>
<comment type="subcellular location">
    <subcellularLocation>
        <location evidence="9">Cytoplasm</location>
    </subcellularLocation>
</comment>
<dbReference type="SUPFAM" id="SSF56719">
    <property type="entry name" value="Type II DNA topoisomerase"/>
    <property type="match status" value="1"/>
</dbReference>
<dbReference type="InterPro" id="IPR035516">
    <property type="entry name" value="Gyrase/topoIV_suA_C"/>
</dbReference>
<dbReference type="FunFam" id="2.120.10.90:FF:000004">
    <property type="entry name" value="DNA gyrase subunit A"/>
    <property type="match status" value="1"/>
</dbReference>
<dbReference type="EC" id="5.6.2.2" evidence="9"/>
<dbReference type="Gene3D" id="2.120.10.90">
    <property type="entry name" value="DNA gyrase/topoisomerase IV, subunit A, C-terminal"/>
    <property type="match status" value="1"/>
</dbReference>
<dbReference type="InterPro" id="IPR006691">
    <property type="entry name" value="GyrA/parC_rep"/>
</dbReference>
<gene>
    <name evidence="9 12" type="primary">gyrA</name>
    <name evidence="12" type="ORF">HYZ11_09040</name>
</gene>
<keyword evidence="4 9" id="KW-0547">Nucleotide-binding</keyword>
<dbReference type="InterPro" id="IPR013758">
    <property type="entry name" value="Topo_IIA_A/C_ab"/>
</dbReference>
<comment type="miscellaneous">
    <text evidence="9">Few gyrases are as efficient as E.coli at forming negative supercoils. Not all organisms have 2 type II topoisomerases; in organisms with a single type II topoisomerase this enzyme also has to decatenate newly replicated chromosomes.</text>
</comment>
<dbReference type="GO" id="GO:0006261">
    <property type="term" value="P:DNA-templated DNA replication"/>
    <property type="evidence" value="ECO:0007669"/>
    <property type="project" value="UniProtKB-UniRule"/>
</dbReference>
<dbReference type="EMBL" id="JACPUR010000019">
    <property type="protein sequence ID" value="MBI3127734.1"/>
    <property type="molecule type" value="Genomic_DNA"/>
</dbReference>
<dbReference type="PROSITE" id="PS52040">
    <property type="entry name" value="TOPO_IIA"/>
    <property type="match status" value="1"/>
</dbReference>
<organism evidence="12 13">
    <name type="scientific">Tectimicrobiota bacterium</name>
    <dbReference type="NCBI Taxonomy" id="2528274"/>
    <lineage>
        <taxon>Bacteria</taxon>
        <taxon>Pseudomonadati</taxon>
        <taxon>Nitrospinota/Tectimicrobiota group</taxon>
        <taxon>Candidatus Tectimicrobiota</taxon>
    </lineage>
</organism>
<comment type="subunit">
    <text evidence="9">Heterotetramer, composed of two GyrA and two GyrB chains. In the heterotetramer, GyrA contains the active site tyrosine that forms a transient covalent intermediate with DNA, while GyrB binds cofactors and catalyzes ATP hydrolysis.</text>
</comment>
<dbReference type="Gene3D" id="1.10.268.10">
    <property type="entry name" value="Topoisomerase, domain 3"/>
    <property type="match status" value="1"/>
</dbReference>
<dbReference type="SUPFAM" id="SSF101904">
    <property type="entry name" value="GyrA/ParC C-terminal domain-like"/>
    <property type="match status" value="1"/>
</dbReference>
<dbReference type="GO" id="GO:0009330">
    <property type="term" value="C:DNA topoisomerase type II (double strand cut, ATP-hydrolyzing) complex"/>
    <property type="evidence" value="ECO:0007669"/>
    <property type="project" value="TreeGrafter"/>
</dbReference>
<feature type="domain" description="Topo IIA-type catalytic" evidence="11">
    <location>
        <begin position="31"/>
        <end position="496"/>
    </location>
</feature>
<evidence type="ECO:0000256" key="4">
    <source>
        <dbReference type="ARBA" id="ARBA00022741"/>
    </source>
</evidence>
<evidence type="ECO:0000256" key="9">
    <source>
        <dbReference type="HAMAP-Rule" id="MF_01897"/>
    </source>
</evidence>
<evidence type="ECO:0000256" key="7">
    <source>
        <dbReference type="ARBA" id="ARBA00023125"/>
    </source>
</evidence>
<protein>
    <recommendedName>
        <fullName evidence="9">DNA gyrase subunit A</fullName>
        <ecNumber evidence="9">5.6.2.2</ecNumber>
    </recommendedName>
</protein>
<dbReference type="InterPro" id="IPR002205">
    <property type="entry name" value="Topo_IIA_dom_A"/>
</dbReference>
<dbReference type="Pfam" id="PF03989">
    <property type="entry name" value="DNA_gyraseA_C"/>
    <property type="match status" value="6"/>
</dbReference>
<dbReference type="InterPro" id="IPR013757">
    <property type="entry name" value="Topo_IIA_A_a_sf"/>
</dbReference>
<accession>A0A932MLZ8</accession>
<dbReference type="InterPro" id="IPR013760">
    <property type="entry name" value="Topo_IIA-like_dom_sf"/>
</dbReference>
<dbReference type="Pfam" id="PF00521">
    <property type="entry name" value="DNA_topoisoIV"/>
    <property type="match status" value="1"/>
</dbReference>
<evidence type="ECO:0000256" key="5">
    <source>
        <dbReference type="ARBA" id="ARBA00022840"/>
    </source>
</evidence>
<evidence type="ECO:0000256" key="6">
    <source>
        <dbReference type="ARBA" id="ARBA00023029"/>
    </source>
</evidence>
<dbReference type="GO" id="GO:0005737">
    <property type="term" value="C:cytoplasm"/>
    <property type="evidence" value="ECO:0007669"/>
    <property type="project" value="UniProtKB-SubCell"/>
</dbReference>
<dbReference type="GO" id="GO:0034335">
    <property type="term" value="F:DNA negative supercoiling activity"/>
    <property type="evidence" value="ECO:0007669"/>
    <property type="project" value="UniProtKB-ARBA"/>
</dbReference>
<dbReference type="Gene3D" id="3.30.1360.40">
    <property type="match status" value="1"/>
</dbReference>
<evidence type="ECO:0000256" key="1">
    <source>
        <dbReference type="ARBA" id="ARBA00000185"/>
    </source>
</evidence>
<comment type="similarity">
    <text evidence="2 9">Belongs to the type II topoisomerase GyrA/ParC subunit family.</text>
</comment>
<evidence type="ECO:0000256" key="8">
    <source>
        <dbReference type="ARBA" id="ARBA00023235"/>
    </source>
</evidence>
<comment type="caution">
    <text evidence="12">The sequence shown here is derived from an EMBL/GenBank/DDBJ whole genome shotgun (WGS) entry which is preliminary data.</text>
</comment>
<dbReference type="InterPro" id="IPR005743">
    <property type="entry name" value="GyrA"/>
</dbReference>
<dbReference type="AlphaFoldDB" id="A0A932MLZ8"/>
<sequence length="814" mass="90270">MADNLRSVSIEQEMSTSFMDYAMSVIISRALPDVRDGLKPVQRRILTTLHDLGLTHTKAFRKCAKICGDVSGNYHPHGEAVVYPALARLAQDFSLRALLVDGQGNFGSVDGDPPAAMRYTEARMTELAENLLVDIDKETVDFVPNYDNTRTEPAVLPARVPNLLLNGSTGIAVGMATNIPPHNLGELVDALILLLDDEKTPPEKILRAMPGPDFPTGGIIYGKKGIRDYYATGRGQLQLRAKAVLEVDARTGRQTIVVTEIPYALNKARLIERIAELVRDQKIREISDIRDESDRKGMRIVMELKRDAVGGAVLNQLYKHTQMQMTFGVILLALVNNQPRVMGIQDMMVHFLRFRREVVLRRSRYELRKAEERAHILEGYRIALDKIDRVIALIRKSRTAEAARDGLMANFGLSQIQAQAILEMRLQRLTGLEREKIEEEYAELQKAIAHLRRVLVERALQTQIIKDEILEIKKKFADPRRTEIVDETGEISLEDMIVEEDMAVTISNTGYIKRNAISLYRSQRRGGKGVIGMGTKEEDFVEALFIASTHDYLLIFTSKGRCHWLKVHEIPQAGRAARGKAIVNLLQIGPGESVSAVLAVRKFEPDRYIVMATRQGVLKKVELTSFSHPRAGGIIAISLDQGDELIGVGQTDGTREVFIGTRLGKALRFPEAKVRPMGRTARGVRGISLGKGDYVVGMEIVAPGEVILTATEMGFGKRSPVDDYRVTNRGGKGVINMKVTQKNGPVVGVRRVADEDEIMLVTTKGQMIRLPAKGVRLIGRATQGVRLIDLHEGDKVAALGRIEENGNGAVPEGK</sequence>
<keyword evidence="3 9" id="KW-0963">Cytoplasm</keyword>
<dbReference type="HAMAP" id="MF_01897">
    <property type="entry name" value="GyrA"/>
    <property type="match status" value="1"/>
</dbReference>
<evidence type="ECO:0000256" key="2">
    <source>
        <dbReference type="ARBA" id="ARBA00008263"/>
    </source>
</evidence>